<dbReference type="SUPFAM" id="SSF52540">
    <property type="entry name" value="P-loop containing nucleoside triphosphate hydrolases"/>
    <property type="match status" value="1"/>
</dbReference>
<evidence type="ECO:0000313" key="1">
    <source>
        <dbReference type="EMBL" id="KAK1749853.1"/>
    </source>
</evidence>
<reference evidence="1" key="1">
    <citation type="submission" date="2023-06" db="EMBL/GenBank/DDBJ databases">
        <title>Genome-scale phylogeny and comparative genomics of the fungal order Sordariales.</title>
        <authorList>
            <consortium name="Lawrence Berkeley National Laboratory"/>
            <person name="Hensen N."/>
            <person name="Bonometti L."/>
            <person name="Westerberg I."/>
            <person name="Brannstrom I.O."/>
            <person name="Guillou S."/>
            <person name="Cros-Aarteil S."/>
            <person name="Calhoun S."/>
            <person name="Haridas S."/>
            <person name="Kuo A."/>
            <person name="Mondo S."/>
            <person name="Pangilinan J."/>
            <person name="Riley R."/>
            <person name="Labutti K."/>
            <person name="Andreopoulos B."/>
            <person name="Lipzen A."/>
            <person name="Chen C."/>
            <person name="Yanf M."/>
            <person name="Daum C."/>
            <person name="Ng V."/>
            <person name="Clum A."/>
            <person name="Steindorff A."/>
            <person name="Ohm R."/>
            <person name="Martin F."/>
            <person name="Silar P."/>
            <person name="Natvig D."/>
            <person name="Lalanne C."/>
            <person name="Gautier V."/>
            <person name="Ament-Velasquez S.L."/>
            <person name="Kruys A."/>
            <person name="Hutchinson M.I."/>
            <person name="Powell A.J."/>
            <person name="Barry K."/>
            <person name="Miller A.N."/>
            <person name="Grigoriev I.V."/>
            <person name="Debuchy R."/>
            <person name="Gladieux P."/>
            <person name="Thoren M.H."/>
            <person name="Johannesson H."/>
        </authorList>
    </citation>
    <scope>NUCLEOTIDE SEQUENCE</scope>
    <source>
        <strain evidence="1">PSN4</strain>
    </source>
</reference>
<gene>
    <name evidence="1" type="ORF">QBC47DRAFT_407522</name>
</gene>
<keyword evidence="2" id="KW-1185">Reference proteome</keyword>
<accession>A0AAJ0B3S0</accession>
<proteinExistence type="predicted"/>
<dbReference type="EMBL" id="MU839851">
    <property type="protein sequence ID" value="KAK1749853.1"/>
    <property type="molecule type" value="Genomic_DNA"/>
</dbReference>
<sequence>MEATRYIDPNFSTINRVSKFTFTALEIAVHYPSDKTLPQLPPRLGSRIKAEVSNTVDELPASNSNPRANIKACNTDVSGTLDLGDYTLAYRWTPTTTDSSIFAVLIILSNNGAAVERAGSSTFATSIEIRKKGRKTRQLVQVPWAIPFRLVALDEFHTYKDLTTNVLQAAERIRAHSEGVRFFLMSATPLSTTLESSVKGPMSLVLQREWNEASHPQYKLSYRYLMNKLVTYFKERLRRNPVPENRERVEELEKLFQLVMIRREADDCFNGVPVLNLPPLYIKKITCHSNIQDRAKFNSWITPLDQEWKAKYEQVRRNKAAGVQGDIEAANIARKSSSFQTALFATNLPGLTQHDFPPSYVADNMLSQSIGSHQTPQERSQIVLGRDIIKLVAGCGKLQALEGILRDVLQDRSVHSGGEVRIPFKKHALVICSRPGFAVALASYFDKSPDILSQWDVQLLTSSTPAAVRHSIIADNFKDIPFRNASAKPTLFISTVKVVGTGLNGLQRANHCIIWDPPFEDHLITQTFGRVKRSGQRYKTHGYILESGDTDHEKDILKRHQERMASFQSALGAEHGLRYGGIWME</sequence>
<dbReference type="AlphaFoldDB" id="A0AAJ0B3S0"/>
<keyword evidence="1" id="KW-0378">Hydrolase</keyword>
<comment type="caution">
    <text evidence="1">The sequence shown here is derived from an EMBL/GenBank/DDBJ whole genome shotgun (WGS) entry which is preliminary data.</text>
</comment>
<dbReference type="GO" id="GO:0016787">
    <property type="term" value="F:hydrolase activity"/>
    <property type="evidence" value="ECO:0007669"/>
    <property type="project" value="UniProtKB-KW"/>
</dbReference>
<dbReference type="PANTHER" id="PTHR10799">
    <property type="entry name" value="SNF2/RAD54 HELICASE FAMILY"/>
    <property type="match status" value="1"/>
</dbReference>
<dbReference type="InterPro" id="IPR027417">
    <property type="entry name" value="P-loop_NTPase"/>
</dbReference>
<protein>
    <submittedName>
        <fullName evidence="1">P-loop containing nucleoside triphosphate hydrolase protein</fullName>
    </submittedName>
</protein>
<evidence type="ECO:0000313" key="2">
    <source>
        <dbReference type="Proteomes" id="UP001239445"/>
    </source>
</evidence>
<dbReference type="Gene3D" id="3.40.50.300">
    <property type="entry name" value="P-loop containing nucleotide triphosphate hydrolases"/>
    <property type="match status" value="1"/>
</dbReference>
<name>A0AAJ0B3S0_9PEZI</name>
<dbReference type="Proteomes" id="UP001239445">
    <property type="component" value="Unassembled WGS sequence"/>
</dbReference>
<organism evidence="1 2">
    <name type="scientific">Echria macrotheca</name>
    <dbReference type="NCBI Taxonomy" id="438768"/>
    <lineage>
        <taxon>Eukaryota</taxon>
        <taxon>Fungi</taxon>
        <taxon>Dikarya</taxon>
        <taxon>Ascomycota</taxon>
        <taxon>Pezizomycotina</taxon>
        <taxon>Sordariomycetes</taxon>
        <taxon>Sordariomycetidae</taxon>
        <taxon>Sordariales</taxon>
        <taxon>Schizotheciaceae</taxon>
        <taxon>Echria</taxon>
    </lineage>
</organism>